<evidence type="ECO:0000313" key="1">
    <source>
        <dbReference type="EMBL" id="KAG0323369.1"/>
    </source>
</evidence>
<comment type="caution">
    <text evidence="1">The sequence shown here is derived from an EMBL/GenBank/DDBJ whole genome shotgun (WGS) entry which is preliminary data.</text>
</comment>
<evidence type="ECO:0000313" key="2">
    <source>
        <dbReference type="Proteomes" id="UP000738325"/>
    </source>
</evidence>
<dbReference type="AlphaFoldDB" id="A0A9P6RRT6"/>
<accession>A0A9P6RRT6</accession>
<dbReference type="Proteomes" id="UP000738325">
    <property type="component" value="Unassembled WGS sequence"/>
</dbReference>
<organism evidence="1 2">
    <name type="scientific">Dissophora globulifera</name>
    <dbReference type="NCBI Taxonomy" id="979702"/>
    <lineage>
        <taxon>Eukaryota</taxon>
        <taxon>Fungi</taxon>
        <taxon>Fungi incertae sedis</taxon>
        <taxon>Mucoromycota</taxon>
        <taxon>Mortierellomycotina</taxon>
        <taxon>Mortierellomycetes</taxon>
        <taxon>Mortierellales</taxon>
        <taxon>Mortierellaceae</taxon>
        <taxon>Dissophora</taxon>
    </lineage>
</organism>
<reference evidence="1" key="1">
    <citation type="journal article" date="2020" name="Fungal Divers.">
        <title>Resolving the Mortierellaceae phylogeny through synthesis of multi-gene phylogenetics and phylogenomics.</title>
        <authorList>
            <person name="Vandepol N."/>
            <person name="Liber J."/>
            <person name="Desiro A."/>
            <person name="Na H."/>
            <person name="Kennedy M."/>
            <person name="Barry K."/>
            <person name="Grigoriev I.V."/>
            <person name="Miller A.N."/>
            <person name="O'Donnell K."/>
            <person name="Stajich J.E."/>
            <person name="Bonito G."/>
        </authorList>
    </citation>
    <scope>NUCLEOTIDE SEQUENCE</scope>
    <source>
        <strain evidence="1">REB-010B</strain>
    </source>
</reference>
<name>A0A9P6RRT6_9FUNG</name>
<proteinExistence type="predicted"/>
<keyword evidence="2" id="KW-1185">Reference proteome</keyword>
<sequence>MNPATHNRTDSLDSWGRHFQELTARSTEFARYRDMFEPKLEHLYKIEYSNEFLLLLDEMGPKWKEELVFHCTGNCECLAQGPLETGRQSEKPEPSKVACNLWCKRPQCPIQGILKHGFLLKHCGLHQYNWRSCRKAHFVTSHVGESRWAGIRKCGTRQYLAHFICKVRNMEMVDVNTYAVYADTDILPVYLALVPV</sequence>
<protein>
    <submittedName>
        <fullName evidence="1">Uncharacterized protein</fullName>
    </submittedName>
</protein>
<dbReference type="EMBL" id="JAAAIP010000189">
    <property type="protein sequence ID" value="KAG0323369.1"/>
    <property type="molecule type" value="Genomic_DNA"/>
</dbReference>
<gene>
    <name evidence="1" type="ORF">BGZ99_002786</name>
</gene>
<dbReference type="OrthoDB" id="2445070at2759"/>